<evidence type="ECO:0000256" key="1">
    <source>
        <dbReference type="ARBA" id="ARBA00004141"/>
    </source>
</evidence>
<dbReference type="Proteomes" id="UP001295740">
    <property type="component" value="Unassembled WGS sequence"/>
</dbReference>
<feature type="region of interest" description="Disordered" evidence="6">
    <location>
        <begin position="310"/>
        <end position="333"/>
    </location>
</feature>
<evidence type="ECO:0000256" key="7">
    <source>
        <dbReference type="SAM" id="Phobius"/>
    </source>
</evidence>
<accession>A0AAI8YH64</accession>
<feature type="transmembrane region" description="Helical" evidence="7">
    <location>
        <begin position="164"/>
        <end position="186"/>
    </location>
</feature>
<comment type="subcellular location">
    <subcellularLocation>
        <location evidence="1">Membrane</location>
        <topology evidence="1">Multi-pass membrane protein</topology>
    </subcellularLocation>
</comment>
<feature type="compositionally biased region" description="Basic and acidic residues" evidence="6">
    <location>
        <begin position="320"/>
        <end position="333"/>
    </location>
</feature>
<feature type="domain" description="Rhodopsin" evidence="8">
    <location>
        <begin position="30"/>
        <end position="260"/>
    </location>
</feature>
<feature type="transmembrane region" description="Helical" evidence="7">
    <location>
        <begin position="115"/>
        <end position="136"/>
    </location>
</feature>
<evidence type="ECO:0000259" key="8">
    <source>
        <dbReference type="Pfam" id="PF20684"/>
    </source>
</evidence>
<evidence type="ECO:0000256" key="3">
    <source>
        <dbReference type="ARBA" id="ARBA00022989"/>
    </source>
</evidence>
<evidence type="ECO:0000256" key="5">
    <source>
        <dbReference type="ARBA" id="ARBA00038359"/>
    </source>
</evidence>
<feature type="transmembrane region" description="Helical" evidence="7">
    <location>
        <begin position="198"/>
        <end position="217"/>
    </location>
</feature>
<keyword evidence="3 7" id="KW-1133">Transmembrane helix</keyword>
<dbReference type="Pfam" id="PF20684">
    <property type="entry name" value="Fung_rhodopsin"/>
    <property type="match status" value="1"/>
</dbReference>
<dbReference type="GO" id="GO:0016020">
    <property type="term" value="C:membrane"/>
    <property type="evidence" value="ECO:0007669"/>
    <property type="project" value="UniProtKB-SubCell"/>
</dbReference>
<feature type="non-terminal residue" evidence="9">
    <location>
        <position position="333"/>
    </location>
</feature>
<dbReference type="AlphaFoldDB" id="A0AAI8YH64"/>
<gene>
    <name evidence="9" type="ORF">KHLLAP_LOCUS5087</name>
</gene>
<keyword evidence="10" id="KW-1185">Reference proteome</keyword>
<evidence type="ECO:0000313" key="9">
    <source>
        <dbReference type="EMBL" id="CAJ2504619.1"/>
    </source>
</evidence>
<dbReference type="PANTHER" id="PTHR33048">
    <property type="entry name" value="PTH11-LIKE INTEGRAL MEMBRANE PROTEIN (AFU_ORTHOLOGUE AFUA_5G11245)"/>
    <property type="match status" value="1"/>
</dbReference>
<proteinExistence type="inferred from homology"/>
<sequence length="333" mass="37662">MENNGSDDLGLAVLGVAWALAGISIIIVIARFYVRLRIVRKFSVDDCIILFTLASFIPMRKHIGTLAATPERVMHTIKWVYLCEFFSIMCPGFGRISYAFLLLSITPPTKARRRSLWAVIGIQFVVDVGTVCISFSQCRPIEGFWDKSLQADCWDPTVQQYTGYFQGSVCSAVDLFLALFPCSLFWNLNMHWKQKAFLSALMGLGIFAMVASIVKTVQLRAITQTDDPTYAMAKLAIWWTFEAYFVLIAVSIPTIRPIFKNPKSIMRDRRSSNNTNTFLRWHRSHGNVSRENNGRFEPLHESTLHNEITGYEMGGTDTPGDTHPKGIRKDISV</sequence>
<organism evidence="9 10">
    <name type="scientific">Anthostomella pinea</name>
    <dbReference type="NCBI Taxonomy" id="933095"/>
    <lineage>
        <taxon>Eukaryota</taxon>
        <taxon>Fungi</taxon>
        <taxon>Dikarya</taxon>
        <taxon>Ascomycota</taxon>
        <taxon>Pezizomycotina</taxon>
        <taxon>Sordariomycetes</taxon>
        <taxon>Xylariomycetidae</taxon>
        <taxon>Xylariales</taxon>
        <taxon>Xylariaceae</taxon>
        <taxon>Anthostomella</taxon>
    </lineage>
</organism>
<dbReference type="EMBL" id="CAUWAG010000006">
    <property type="protein sequence ID" value="CAJ2504619.1"/>
    <property type="molecule type" value="Genomic_DNA"/>
</dbReference>
<feature type="transmembrane region" description="Helical" evidence="7">
    <location>
        <begin position="237"/>
        <end position="259"/>
    </location>
</feature>
<dbReference type="InterPro" id="IPR049326">
    <property type="entry name" value="Rhodopsin_dom_fungi"/>
</dbReference>
<evidence type="ECO:0000313" key="10">
    <source>
        <dbReference type="Proteomes" id="UP001295740"/>
    </source>
</evidence>
<dbReference type="InterPro" id="IPR052337">
    <property type="entry name" value="SAT4-like"/>
</dbReference>
<reference evidence="9" key="1">
    <citation type="submission" date="2023-10" db="EMBL/GenBank/DDBJ databases">
        <authorList>
            <person name="Hackl T."/>
        </authorList>
    </citation>
    <scope>NUCLEOTIDE SEQUENCE</scope>
</reference>
<name>A0AAI8YH64_9PEZI</name>
<comment type="caution">
    <text evidence="9">The sequence shown here is derived from an EMBL/GenBank/DDBJ whole genome shotgun (WGS) entry which is preliminary data.</text>
</comment>
<evidence type="ECO:0000256" key="2">
    <source>
        <dbReference type="ARBA" id="ARBA00022692"/>
    </source>
</evidence>
<keyword evidence="4 7" id="KW-0472">Membrane</keyword>
<protein>
    <submittedName>
        <fullName evidence="9">Uu.00g120130.m01.CDS01</fullName>
    </submittedName>
</protein>
<comment type="similarity">
    <text evidence="5">Belongs to the SAT4 family.</text>
</comment>
<feature type="transmembrane region" description="Helical" evidence="7">
    <location>
        <begin position="12"/>
        <end position="30"/>
    </location>
</feature>
<keyword evidence="2 7" id="KW-0812">Transmembrane</keyword>
<dbReference type="PANTHER" id="PTHR33048:SF146">
    <property type="entry name" value="INTEGRAL MEMBRANE PROTEIN"/>
    <property type="match status" value="1"/>
</dbReference>
<evidence type="ECO:0000256" key="6">
    <source>
        <dbReference type="SAM" id="MobiDB-lite"/>
    </source>
</evidence>
<evidence type="ECO:0000256" key="4">
    <source>
        <dbReference type="ARBA" id="ARBA00023136"/>
    </source>
</evidence>